<feature type="transmembrane region" description="Helical" evidence="9">
    <location>
        <begin position="86"/>
        <end position="104"/>
    </location>
</feature>
<evidence type="ECO:0000256" key="1">
    <source>
        <dbReference type="ARBA" id="ARBA00004429"/>
    </source>
</evidence>
<dbReference type="RefSeq" id="WP_306075502.1">
    <property type="nucleotide sequence ID" value="NZ_JAROBZ020000001.1"/>
</dbReference>
<dbReference type="PANTHER" id="PTHR35011">
    <property type="entry name" value="2,3-DIKETO-L-GULONATE TRAP TRANSPORTER SMALL PERMEASE PROTEIN YIAM"/>
    <property type="match status" value="1"/>
</dbReference>
<keyword evidence="12" id="KW-1185">Reference proteome</keyword>
<organism evidence="11 12">
    <name type="scientific">Neobacillus driksii</name>
    <dbReference type="NCBI Taxonomy" id="3035913"/>
    <lineage>
        <taxon>Bacteria</taxon>
        <taxon>Bacillati</taxon>
        <taxon>Bacillota</taxon>
        <taxon>Bacilli</taxon>
        <taxon>Bacillales</taxon>
        <taxon>Bacillaceae</taxon>
        <taxon>Neobacillus</taxon>
    </lineage>
</organism>
<evidence type="ECO:0000313" key="11">
    <source>
        <dbReference type="EMBL" id="MFB3166786.1"/>
    </source>
</evidence>
<dbReference type="Pfam" id="PF04290">
    <property type="entry name" value="DctQ"/>
    <property type="match status" value="1"/>
</dbReference>
<reference evidence="11 12" key="1">
    <citation type="submission" date="2024-05" db="EMBL/GenBank/DDBJ databases">
        <authorList>
            <person name="Venkateswaran K."/>
        </authorList>
    </citation>
    <scope>NUCLEOTIDE SEQUENCE [LARGE SCALE GENOMIC DNA]</scope>
    <source>
        <strain evidence="11 12">179-C4-2-HS</strain>
    </source>
</reference>
<evidence type="ECO:0000256" key="9">
    <source>
        <dbReference type="SAM" id="Phobius"/>
    </source>
</evidence>
<keyword evidence="7 9" id="KW-0472">Membrane</keyword>
<evidence type="ECO:0000256" key="7">
    <source>
        <dbReference type="ARBA" id="ARBA00023136"/>
    </source>
</evidence>
<comment type="similarity">
    <text evidence="8">Belongs to the TRAP transporter small permease family.</text>
</comment>
<evidence type="ECO:0000256" key="3">
    <source>
        <dbReference type="ARBA" id="ARBA00022475"/>
    </source>
</evidence>
<keyword evidence="3" id="KW-1003">Cell membrane</keyword>
<sequence length="159" mass="17694">MKTIRSFLNKLIMFVGGVFTIIMVFGAIWQVFSRYVLGNPSTITEEVLRFGLIWTTMLGASYAFGTNEHLAITGLLDKLKGKNQKALRMVNDLFIISFAGAVMIKGGLNIVNTTMAQLTPILQIPVGVIYSIVPISGVIIIIYQLLNMPDWLKKKEEIL</sequence>
<dbReference type="PANTHER" id="PTHR35011:SF2">
    <property type="entry name" value="2,3-DIKETO-L-GULONATE TRAP TRANSPORTER SMALL PERMEASE PROTEIN YIAM"/>
    <property type="match status" value="1"/>
</dbReference>
<evidence type="ECO:0000313" key="12">
    <source>
        <dbReference type="Proteomes" id="UP001241748"/>
    </source>
</evidence>
<name>A0ABV4YPK9_9BACI</name>
<evidence type="ECO:0000256" key="4">
    <source>
        <dbReference type="ARBA" id="ARBA00022519"/>
    </source>
</evidence>
<keyword evidence="6 9" id="KW-1133">Transmembrane helix</keyword>
<keyword evidence="5 9" id="KW-0812">Transmembrane</keyword>
<dbReference type="InterPro" id="IPR055348">
    <property type="entry name" value="DctQ"/>
</dbReference>
<dbReference type="Proteomes" id="UP001241748">
    <property type="component" value="Unassembled WGS sequence"/>
</dbReference>
<feature type="domain" description="Tripartite ATP-independent periplasmic transporters DctQ component" evidence="10">
    <location>
        <begin position="23"/>
        <end position="148"/>
    </location>
</feature>
<gene>
    <name evidence="11" type="ORF">P5G62_006655</name>
</gene>
<feature type="transmembrane region" description="Helical" evidence="9">
    <location>
        <begin position="124"/>
        <end position="146"/>
    </location>
</feature>
<keyword evidence="4" id="KW-0997">Cell inner membrane</keyword>
<evidence type="ECO:0000256" key="5">
    <source>
        <dbReference type="ARBA" id="ARBA00022692"/>
    </source>
</evidence>
<protein>
    <submittedName>
        <fullName evidence="11">TRAP transporter small permease</fullName>
    </submittedName>
</protein>
<evidence type="ECO:0000256" key="2">
    <source>
        <dbReference type="ARBA" id="ARBA00022448"/>
    </source>
</evidence>
<comment type="subcellular location">
    <subcellularLocation>
        <location evidence="1">Cell inner membrane</location>
        <topology evidence="1">Multi-pass membrane protein</topology>
    </subcellularLocation>
</comment>
<comment type="caution">
    <text evidence="11">The sequence shown here is derived from an EMBL/GenBank/DDBJ whole genome shotgun (WGS) entry which is preliminary data.</text>
</comment>
<accession>A0ABV4YPK9</accession>
<dbReference type="InterPro" id="IPR007387">
    <property type="entry name" value="TRAP_DctQ"/>
</dbReference>
<feature type="transmembrane region" description="Helical" evidence="9">
    <location>
        <begin position="12"/>
        <end position="32"/>
    </location>
</feature>
<evidence type="ECO:0000256" key="6">
    <source>
        <dbReference type="ARBA" id="ARBA00022989"/>
    </source>
</evidence>
<keyword evidence="2" id="KW-0813">Transport</keyword>
<evidence type="ECO:0000256" key="8">
    <source>
        <dbReference type="ARBA" id="ARBA00038436"/>
    </source>
</evidence>
<dbReference type="EMBL" id="JAROBZ020000001">
    <property type="protein sequence ID" value="MFB3166786.1"/>
    <property type="molecule type" value="Genomic_DNA"/>
</dbReference>
<proteinExistence type="inferred from homology"/>
<evidence type="ECO:0000259" key="10">
    <source>
        <dbReference type="Pfam" id="PF04290"/>
    </source>
</evidence>